<feature type="compositionally biased region" description="Low complexity" evidence="4">
    <location>
        <begin position="410"/>
        <end position="440"/>
    </location>
</feature>
<feature type="compositionally biased region" description="Polar residues" evidence="4">
    <location>
        <begin position="85"/>
        <end position="102"/>
    </location>
</feature>
<comment type="caution">
    <text evidence="6">The sequence shown here is derived from an EMBL/GenBank/DDBJ whole genome shotgun (WGS) entry which is preliminary data.</text>
</comment>
<feature type="compositionally biased region" description="Low complexity" evidence="4">
    <location>
        <begin position="143"/>
        <end position="157"/>
    </location>
</feature>
<dbReference type="Pfam" id="PF08601">
    <property type="entry name" value="PAP1"/>
    <property type="match status" value="1"/>
</dbReference>
<sequence length="604" mass="64793">MSFSSSDLHSFWDISAQQPDTFSALPDDDFLAFLQKQFPAATGNNPPLSFDNPDGVDPQSISSFPPLSNSPPSSDSSPSPPSLGHESSLSRRQSGVFNSPTTAAAADQQQAQQSQSQHDDGSLKRKAANDNDDEPQHKSQHTASSSAGNTKKGGSSSSRRKSGTPQDELRLLKRKEQNRAAQRAFRERKERHVKDLEDKVAALEAKNHMTEQENENLRDLLQRLQNENMMLKQAAFTFTAPRSNNATSGTNPAQNSFNNNHNMQFNFATPGAGPSKSPMASQPSQSNDFEMNFNNLIPFDPNTLNTDDFADVSTDMNVDSAFPYNSGTFKTIASNPVWTSFAEPSPSDSPPLLVNGNHQFTPGSFDSFSEHWTPPEQSQDALEQLFGGNFLSPNASSVADFQALLASSPSSISPVSHASMRTPSLSSASSSPAGATGASSPQTANGSPALHHMGECPKTKEQLSKAIAEQGQSSFVQSPSSSSNPNSPSANTDSGSQNGGASCEMPFAPFLKKAVDDNGTGPIVMCKGSSFPRTEKSDKNVEVLTAWRSITSNPQFKDVDINELCSEFTSKARCDGTKVVLEPEGVHHIIETLAAKQAQAQAQK</sequence>
<dbReference type="InterPro" id="IPR004827">
    <property type="entry name" value="bZIP"/>
</dbReference>
<dbReference type="InterPro" id="IPR013910">
    <property type="entry name" value="TF_PAP1"/>
</dbReference>
<keyword evidence="7" id="KW-1185">Reference proteome</keyword>
<dbReference type="SUPFAM" id="SSF111430">
    <property type="entry name" value="YAP1 redox domain"/>
    <property type="match status" value="1"/>
</dbReference>
<dbReference type="PROSITE" id="PS50217">
    <property type="entry name" value="BZIP"/>
    <property type="match status" value="1"/>
</dbReference>
<feature type="compositionally biased region" description="Basic and acidic residues" evidence="4">
    <location>
        <begin position="452"/>
        <end position="463"/>
    </location>
</feature>
<feature type="compositionally biased region" description="Basic and acidic residues" evidence="4">
    <location>
        <begin position="117"/>
        <end position="137"/>
    </location>
</feature>
<dbReference type="Proteomes" id="UP001215151">
    <property type="component" value="Unassembled WGS sequence"/>
</dbReference>
<dbReference type="SUPFAM" id="SSF57959">
    <property type="entry name" value="Leucine zipper domain"/>
    <property type="match status" value="1"/>
</dbReference>
<dbReference type="EMBL" id="JAPEVG010000008">
    <property type="protein sequence ID" value="KAJ8497154.1"/>
    <property type="molecule type" value="Genomic_DNA"/>
</dbReference>
<feature type="compositionally biased region" description="Low complexity" evidence="4">
    <location>
        <begin position="473"/>
        <end position="494"/>
    </location>
</feature>
<evidence type="ECO:0000313" key="6">
    <source>
        <dbReference type="EMBL" id="KAJ8497154.1"/>
    </source>
</evidence>
<dbReference type="InterPro" id="IPR046347">
    <property type="entry name" value="bZIP_sf"/>
</dbReference>
<dbReference type="Gene3D" id="1.20.5.170">
    <property type="match status" value="1"/>
</dbReference>
<feature type="compositionally biased region" description="Low complexity" evidence="4">
    <location>
        <begin position="103"/>
        <end position="116"/>
    </location>
</feature>
<feature type="domain" description="BZIP" evidence="5">
    <location>
        <begin position="168"/>
        <end position="231"/>
    </location>
</feature>
<evidence type="ECO:0000256" key="3">
    <source>
        <dbReference type="ARBA" id="ARBA00023242"/>
    </source>
</evidence>
<dbReference type="GO" id="GO:0000976">
    <property type="term" value="F:transcription cis-regulatory region binding"/>
    <property type="evidence" value="ECO:0007669"/>
    <property type="project" value="InterPro"/>
</dbReference>
<feature type="compositionally biased region" description="Low complexity" evidence="4">
    <location>
        <begin position="60"/>
        <end position="77"/>
    </location>
</feature>
<dbReference type="SMART" id="SM00338">
    <property type="entry name" value="BRLZ"/>
    <property type="match status" value="1"/>
</dbReference>
<dbReference type="GO" id="GO:0001228">
    <property type="term" value="F:DNA-binding transcription activator activity, RNA polymerase II-specific"/>
    <property type="evidence" value="ECO:0007669"/>
    <property type="project" value="TreeGrafter"/>
</dbReference>
<name>A0AAD7U303_9APHY</name>
<proteinExistence type="predicted"/>
<dbReference type="Gene3D" id="1.10.238.100">
    <property type="entry name" value="YAP1 redox domain. Chain B"/>
    <property type="match status" value="1"/>
</dbReference>
<gene>
    <name evidence="6" type="ORF">ONZ51_g639</name>
</gene>
<evidence type="ECO:0000313" key="7">
    <source>
        <dbReference type="Proteomes" id="UP001215151"/>
    </source>
</evidence>
<dbReference type="Pfam" id="PF00170">
    <property type="entry name" value="bZIP_1"/>
    <property type="match status" value="1"/>
</dbReference>
<evidence type="ECO:0000259" key="5">
    <source>
        <dbReference type="PROSITE" id="PS50217"/>
    </source>
</evidence>
<keyword evidence="3" id="KW-0539">Nucleus</keyword>
<dbReference type="InterPro" id="IPR050936">
    <property type="entry name" value="AP-1-like"/>
</dbReference>
<feature type="compositionally biased region" description="Polar residues" evidence="4">
    <location>
        <begin position="356"/>
        <end position="367"/>
    </location>
</feature>
<dbReference type="PROSITE" id="PS00036">
    <property type="entry name" value="BZIP_BASIC"/>
    <property type="match status" value="1"/>
</dbReference>
<dbReference type="PANTHER" id="PTHR40621:SF6">
    <property type="entry name" value="AP-1-LIKE TRANSCRIPTION FACTOR YAP1-RELATED"/>
    <property type="match status" value="1"/>
</dbReference>
<evidence type="ECO:0000256" key="4">
    <source>
        <dbReference type="SAM" id="MobiDB-lite"/>
    </source>
</evidence>
<feature type="region of interest" description="Disordered" evidence="4">
    <location>
        <begin position="342"/>
        <end position="376"/>
    </location>
</feature>
<accession>A0AAD7U303</accession>
<reference evidence="6" key="1">
    <citation type="submission" date="2022-11" db="EMBL/GenBank/DDBJ databases">
        <title>Genome Sequence of Cubamyces cubensis.</title>
        <authorList>
            <person name="Buettner E."/>
        </authorList>
    </citation>
    <scope>NUCLEOTIDE SEQUENCE</scope>
    <source>
        <strain evidence="6">MPL-01</strain>
    </source>
</reference>
<evidence type="ECO:0000256" key="1">
    <source>
        <dbReference type="ARBA" id="ARBA00004123"/>
    </source>
</evidence>
<dbReference type="GO" id="GO:0005737">
    <property type="term" value="C:cytoplasm"/>
    <property type="evidence" value="ECO:0007669"/>
    <property type="project" value="UniProtKB-SubCell"/>
</dbReference>
<feature type="compositionally biased region" description="Basic and acidic residues" evidence="4">
    <location>
        <begin position="167"/>
        <end position="190"/>
    </location>
</feature>
<dbReference type="GO" id="GO:0033554">
    <property type="term" value="P:cellular response to stress"/>
    <property type="evidence" value="ECO:0007669"/>
    <property type="project" value="UniProtKB-ARBA"/>
</dbReference>
<dbReference type="GO" id="GO:0090575">
    <property type="term" value="C:RNA polymerase II transcription regulator complex"/>
    <property type="evidence" value="ECO:0007669"/>
    <property type="project" value="TreeGrafter"/>
</dbReference>
<dbReference type="CDD" id="cd14688">
    <property type="entry name" value="bZIP_YAP"/>
    <property type="match status" value="1"/>
</dbReference>
<comment type="subcellular location">
    <subcellularLocation>
        <location evidence="2">Cytoplasm</location>
    </subcellularLocation>
    <subcellularLocation>
        <location evidence="1">Nucleus</location>
    </subcellularLocation>
</comment>
<protein>
    <recommendedName>
        <fullName evidence="5">BZIP domain-containing protein</fullName>
    </recommendedName>
</protein>
<evidence type="ECO:0000256" key="2">
    <source>
        <dbReference type="ARBA" id="ARBA00004496"/>
    </source>
</evidence>
<organism evidence="6 7">
    <name type="scientific">Trametes cubensis</name>
    <dbReference type="NCBI Taxonomy" id="1111947"/>
    <lineage>
        <taxon>Eukaryota</taxon>
        <taxon>Fungi</taxon>
        <taxon>Dikarya</taxon>
        <taxon>Basidiomycota</taxon>
        <taxon>Agaricomycotina</taxon>
        <taxon>Agaricomycetes</taxon>
        <taxon>Polyporales</taxon>
        <taxon>Polyporaceae</taxon>
        <taxon>Trametes</taxon>
    </lineage>
</organism>
<dbReference type="AlphaFoldDB" id="A0AAD7U303"/>
<dbReference type="InterPro" id="IPR023167">
    <property type="entry name" value="Yap1_redox_dom_sf"/>
</dbReference>
<feature type="region of interest" description="Disordered" evidence="4">
    <location>
        <begin position="40"/>
        <end position="190"/>
    </location>
</feature>
<feature type="region of interest" description="Disordered" evidence="4">
    <location>
        <begin position="410"/>
        <end position="503"/>
    </location>
</feature>
<dbReference type="PANTHER" id="PTHR40621">
    <property type="entry name" value="TRANSCRIPTION FACTOR KAPC-RELATED"/>
    <property type="match status" value="1"/>
</dbReference>